<dbReference type="InterPro" id="IPR026487">
    <property type="entry name" value="CHP04141"/>
</dbReference>
<evidence type="ECO:0000313" key="2">
    <source>
        <dbReference type="Proteomes" id="UP001501624"/>
    </source>
</evidence>
<keyword evidence="2" id="KW-1185">Reference proteome</keyword>
<comment type="caution">
    <text evidence="1">The sequence shown here is derived from an EMBL/GenBank/DDBJ whole genome shotgun (WGS) entry which is preliminary data.</text>
</comment>
<dbReference type="Proteomes" id="UP001501624">
    <property type="component" value="Unassembled WGS sequence"/>
</dbReference>
<name>A0ABP7HEN9_9PSEU</name>
<dbReference type="EMBL" id="BAABCM010000001">
    <property type="protein sequence ID" value="GAA3790620.1"/>
    <property type="molecule type" value="Genomic_DNA"/>
</dbReference>
<proteinExistence type="predicted"/>
<evidence type="ECO:0000313" key="1">
    <source>
        <dbReference type="EMBL" id="GAA3790620.1"/>
    </source>
</evidence>
<dbReference type="NCBIfam" id="TIGR04141">
    <property type="entry name" value="TIGR04141 family sporadically distributed protein"/>
    <property type="match status" value="1"/>
</dbReference>
<gene>
    <name evidence="1" type="ORF">GCM10022380_03790</name>
</gene>
<accession>A0ABP7HEN9</accession>
<reference evidence="2" key="1">
    <citation type="journal article" date="2019" name="Int. J. Syst. Evol. Microbiol.">
        <title>The Global Catalogue of Microorganisms (GCM) 10K type strain sequencing project: providing services to taxonomists for standard genome sequencing and annotation.</title>
        <authorList>
            <consortium name="The Broad Institute Genomics Platform"/>
            <consortium name="The Broad Institute Genome Sequencing Center for Infectious Disease"/>
            <person name="Wu L."/>
            <person name="Ma J."/>
        </authorList>
    </citation>
    <scope>NUCLEOTIDE SEQUENCE [LARGE SCALE GENOMIC DNA]</scope>
    <source>
        <strain evidence="2">JCM 17017</strain>
    </source>
</reference>
<dbReference type="Pfam" id="PF19614">
    <property type="entry name" value="DUF6119"/>
    <property type="match status" value="1"/>
</dbReference>
<sequence length="542" mass="60102">MRHTDTLRELVATKIIDDDEQKFAIRDVRVGSLPALLVSGESEVGPVEWTSAIRSLTGVDLGFTTTTASAALFLRVDETSYALTFGHGWRYPRDSKIDREFGLDVAVRLLDPDEIKEITRWALSAKARVDRNMVPGGQGLWAFGLREHAELVRNLTGKVHGDVRLDLAYVRQRGRYRNFSLSLECGDGLHIPLGIEAESLSSDLRALTRAVDELPVNDRLEPLRWVRRVPPNDDLREVLDSAAADLLADPDIGRGEAGIAYPARYYDGPTVHRYRGHIGDTKIDTDELTLAHLQEGVRRLGPDRTVGALRSSNIEGFDEDGRSLGGEVSALHWMAAEVTDPDYRHVLLDGEWYEIGEKYVEHVDRVISEAFANTPPWTLPPWNAAPRDDAGKVVEGNYNRFVADKDSRFLCLDKKLLKTRVHPRGFEACDLLGPGNVLVHVKKVSSGTGSSVLSHLFAQGLVAVESLTDRTTWDEFVKIVGEQDETRARELGTRPAGLVYAIHRSDKPLDPSTLFTFARSALVSASVTLATYDIPLQVCVIP</sequence>
<protein>
    <submittedName>
        <fullName evidence="1">TIGR04141 family sporadically distributed protein</fullName>
    </submittedName>
</protein>
<organism evidence="1 2">
    <name type="scientific">Amycolatopsis tucumanensis</name>
    <dbReference type="NCBI Taxonomy" id="401106"/>
    <lineage>
        <taxon>Bacteria</taxon>
        <taxon>Bacillati</taxon>
        <taxon>Actinomycetota</taxon>
        <taxon>Actinomycetes</taxon>
        <taxon>Pseudonocardiales</taxon>
        <taxon>Pseudonocardiaceae</taxon>
        <taxon>Amycolatopsis</taxon>
    </lineage>
</organism>